<dbReference type="GO" id="GO:0016758">
    <property type="term" value="F:hexosyltransferase activity"/>
    <property type="evidence" value="ECO:0007669"/>
    <property type="project" value="TreeGrafter"/>
</dbReference>
<gene>
    <name evidence="4" type="ORF">FYK55_04295</name>
</gene>
<comment type="caution">
    <text evidence="4">The sequence shown here is derived from an EMBL/GenBank/DDBJ whole genome shotgun (WGS) entry which is preliminary data.</text>
</comment>
<evidence type="ECO:0000256" key="3">
    <source>
        <dbReference type="SAM" id="MobiDB-lite"/>
    </source>
</evidence>
<dbReference type="Pfam" id="PF03808">
    <property type="entry name" value="Glyco_tran_WecG"/>
    <property type="match status" value="1"/>
</dbReference>
<keyword evidence="1" id="KW-0328">Glycosyltransferase</keyword>
<dbReference type="PANTHER" id="PTHR34136:SF1">
    <property type="entry name" value="UDP-N-ACETYL-D-MANNOSAMINURONIC ACID TRANSFERASE"/>
    <property type="match status" value="1"/>
</dbReference>
<dbReference type="AlphaFoldDB" id="A0A5M6DFE8"/>
<evidence type="ECO:0000256" key="1">
    <source>
        <dbReference type="ARBA" id="ARBA00022676"/>
    </source>
</evidence>
<reference evidence="4 5" key="1">
    <citation type="submission" date="2019-08" db="EMBL/GenBank/DDBJ databases">
        <authorList>
            <person name="Dhanesh K."/>
            <person name="Kumar G."/>
            <person name="Sasikala C."/>
            <person name="Venkata Ramana C."/>
        </authorList>
    </citation>
    <scope>NUCLEOTIDE SEQUENCE [LARGE SCALE GENOMIC DNA]</scope>
    <source>
        <strain evidence="4 5">JC645</strain>
    </source>
</reference>
<dbReference type="PANTHER" id="PTHR34136">
    <property type="match status" value="1"/>
</dbReference>
<protein>
    <submittedName>
        <fullName evidence="4">WecB/TagA/CpsF family glycosyltransferase</fullName>
    </submittedName>
</protein>
<dbReference type="NCBIfam" id="TIGR00696">
    <property type="entry name" value="wecG_tagA_cpsF"/>
    <property type="match status" value="1"/>
</dbReference>
<sequence length="305" mass="33987">MLSDQTPTTEQLEPELANAETAGRLDRPSGVAESAQLASAQANSARAALAPPRPHVLWSIPIDPVTMQQAIDRIFGWIDQGAPECRLVVTPNVDHVVQLHRQPELRPVYRQASLTLADGWPLVTMSRVYGMPLPQRVAGSDLLPGLCAHAQQHDRSLRLFLLGGFPGVAERAAKEIHAAWPAVRVVDCYSPPFGFETDAMINSEIQQRIASSDADVLVVGLGFPKQEKWLAAHRSHLRVPVALAVGATIDFLAGEQTRAPRWVQQIKMEWLHRLASNPRRLARRYAQDAFYFPLLCLRQWRSMRK</sequence>
<dbReference type="RefSeq" id="WP_150075130.1">
    <property type="nucleotide sequence ID" value="NZ_VWOX01000002.1"/>
</dbReference>
<evidence type="ECO:0000313" key="4">
    <source>
        <dbReference type="EMBL" id="KAA5546123.1"/>
    </source>
</evidence>
<feature type="compositionally biased region" description="Polar residues" evidence="3">
    <location>
        <begin position="1"/>
        <end position="11"/>
    </location>
</feature>
<evidence type="ECO:0000313" key="5">
    <source>
        <dbReference type="Proteomes" id="UP000324479"/>
    </source>
</evidence>
<evidence type="ECO:0000256" key="2">
    <source>
        <dbReference type="ARBA" id="ARBA00022679"/>
    </source>
</evidence>
<feature type="region of interest" description="Disordered" evidence="3">
    <location>
        <begin position="1"/>
        <end position="28"/>
    </location>
</feature>
<keyword evidence="5" id="KW-1185">Reference proteome</keyword>
<dbReference type="CDD" id="cd06533">
    <property type="entry name" value="Glyco_transf_WecG_TagA"/>
    <property type="match status" value="1"/>
</dbReference>
<proteinExistence type="predicted"/>
<dbReference type="EMBL" id="VWOX01000002">
    <property type="protein sequence ID" value="KAA5546123.1"/>
    <property type="molecule type" value="Genomic_DNA"/>
</dbReference>
<organism evidence="4 5">
    <name type="scientific">Roseiconus nitratireducens</name>
    <dbReference type="NCBI Taxonomy" id="2605748"/>
    <lineage>
        <taxon>Bacteria</taxon>
        <taxon>Pseudomonadati</taxon>
        <taxon>Planctomycetota</taxon>
        <taxon>Planctomycetia</taxon>
        <taxon>Pirellulales</taxon>
        <taxon>Pirellulaceae</taxon>
        <taxon>Roseiconus</taxon>
    </lineage>
</organism>
<keyword evidence="2 4" id="KW-0808">Transferase</keyword>
<dbReference type="InterPro" id="IPR004629">
    <property type="entry name" value="WecG_TagA_CpsF"/>
</dbReference>
<name>A0A5M6DFE8_9BACT</name>
<accession>A0A5M6DFE8</accession>
<dbReference type="Proteomes" id="UP000324479">
    <property type="component" value="Unassembled WGS sequence"/>
</dbReference>